<comment type="caution">
    <text evidence="1">The sequence shown here is derived from an EMBL/GenBank/DDBJ whole genome shotgun (WGS) entry which is preliminary data.</text>
</comment>
<evidence type="ECO:0000313" key="1">
    <source>
        <dbReference type="EMBL" id="CAJ2500703.1"/>
    </source>
</evidence>
<name>A0AAI8YDL5_9PEZI</name>
<protein>
    <submittedName>
        <fullName evidence="1">Uu.00g035560.m01.CDS01</fullName>
    </submittedName>
</protein>
<dbReference type="EMBL" id="CAUWAG010000003">
    <property type="protein sequence ID" value="CAJ2500703.1"/>
    <property type="molecule type" value="Genomic_DNA"/>
</dbReference>
<evidence type="ECO:0000313" key="2">
    <source>
        <dbReference type="Proteomes" id="UP001295740"/>
    </source>
</evidence>
<dbReference type="Proteomes" id="UP001295740">
    <property type="component" value="Unassembled WGS sequence"/>
</dbReference>
<proteinExistence type="predicted"/>
<keyword evidence="2" id="KW-1185">Reference proteome</keyword>
<organism evidence="1 2">
    <name type="scientific">Anthostomella pinea</name>
    <dbReference type="NCBI Taxonomy" id="933095"/>
    <lineage>
        <taxon>Eukaryota</taxon>
        <taxon>Fungi</taxon>
        <taxon>Dikarya</taxon>
        <taxon>Ascomycota</taxon>
        <taxon>Pezizomycotina</taxon>
        <taxon>Sordariomycetes</taxon>
        <taxon>Xylariomycetidae</taxon>
        <taxon>Xylariales</taxon>
        <taxon>Xylariaceae</taxon>
        <taxon>Anthostomella</taxon>
    </lineage>
</organism>
<sequence length="257" mass="28926">MAPASTKKDTKKLFEVLPRGGFNWLSSSKKFYISNNDAQIIVRALQKSSHTLNKTVVGNRLALFLGTATKHIDDCDCAKVSPPDFWGMVGAEVPWIKGQLDDTTLHQLALKIFAARGKARSNASFYRDDFEREDLAREELGDSELTRATDSFRTAFLEKYGVMSETRDAYMPRWTKDSDNEGDEEATRLRFQERLAVAAANHGRRQTDDQGKTLVANADDVEDDVEEDVVMTDDTVMEDVLHPGVVLVPAELRYTRM</sequence>
<reference evidence="1" key="1">
    <citation type="submission" date="2023-10" db="EMBL/GenBank/DDBJ databases">
        <authorList>
            <person name="Hackl T."/>
        </authorList>
    </citation>
    <scope>NUCLEOTIDE SEQUENCE</scope>
</reference>
<dbReference type="AlphaFoldDB" id="A0AAI8YDL5"/>
<accession>A0AAI8YDL5</accession>
<gene>
    <name evidence="1" type="ORF">KHLLAP_LOCUS1171</name>
</gene>